<sequence length="282" mass="30788">MKVLPARRIWVKPIAAASAAPHKVSQLRPRVLLPWLLPLLLLAVWQIGAQSGWIAPRILPAPTAVLQAGAHLIQTGELPRHIAVSSGRALVGFAIGGGIGFLLGLLNGAWPIAEELLDSTVQMLRTIPNLAMIPLIILWFGIGEEAKVTLVALGVFFPMYLNTYHGIRTADKGLKEMGRVYGLEPWTLFWRVIFPGAVPSILIGLRFALGMMWLVLIGAETLAADSGIGFMTTTAREFMRTDVVVLGTLVYATLGKLADLVAKGLERTFLQWHPNYQNTARF</sequence>
<dbReference type="PANTHER" id="PTHR30151">
    <property type="entry name" value="ALKANE SULFONATE ABC TRANSPORTER-RELATED, MEMBRANE SUBUNIT"/>
    <property type="match status" value="1"/>
</dbReference>
<dbReference type="AlphaFoldDB" id="A0A402CV29"/>
<dbReference type="OrthoDB" id="9804353at2"/>
<dbReference type="GO" id="GO:0042918">
    <property type="term" value="P:alkanesulfonate transmembrane transport"/>
    <property type="evidence" value="ECO:0007669"/>
    <property type="project" value="UniProtKB-ARBA"/>
</dbReference>
<comment type="similarity">
    <text evidence="7">Belongs to the binding-protein-dependent transport system permease family.</text>
</comment>
<evidence type="ECO:0000256" key="6">
    <source>
        <dbReference type="ARBA" id="ARBA00023136"/>
    </source>
</evidence>
<keyword evidence="2 7" id="KW-0813">Transport</keyword>
<dbReference type="RefSeq" id="WP_119321224.1">
    <property type="nucleotide sequence ID" value="NZ_AP025739.1"/>
</dbReference>
<dbReference type="SUPFAM" id="SSF161098">
    <property type="entry name" value="MetI-like"/>
    <property type="match status" value="1"/>
</dbReference>
<keyword evidence="9" id="KW-1185">Reference proteome</keyword>
<dbReference type="PROSITE" id="PS50928">
    <property type="entry name" value="ABC_TM1"/>
    <property type="match status" value="1"/>
</dbReference>
<proteinExistence type="inferred from homology"/>
<evidence type="ECO:0000256" key="2">
    <source>
        <dbReference type="ARBA" id="ARBA00022448"/>
    </source>
</evidence>
<dbReference type="KEGG" id="ccot:CCAX7_23050"/>
<protein>
    <submittedName>
        <fullName evidence="8">ABC transporter permease</fullName>
    </submittedName>
</protein>
<dbReference type="InterPro" id="IPR000515">
    <property type="entry name" value="MetI-like"/>
</dbReference>
<evidence type="ECO:0000313" key="8">
    <source>
        <dbReference type="EMBL" id="BDI30254.1"/>
    </source>
</evidence>
<evidence type="ECO:0000256" key="3">
    <source>
        <dbReference type="ARBA" id="ARBA00022475"/>
    </source>
</evidence>
<keyword evidence="5 7" id="KW-1133">Transmembrane helix</keyword>
<feature type="transmembrane region" description="Helical" evidence="7">
    <location>
        <begin position="122"/>
        <end position="142"/>
    </location>
</feature>
<dbReference type="CDD" id="cd06261">
    <property type="entry name" value="TM_PBP2"/>
    <property type="match status" value="1"/>
</dbReference>
<dbReference type="Pfam" id="PF00528">
    <property type="entry name" value="BPD_transp_1"/>
    <property type="match status" value="1"/>
</dbReference>
<dbReference type="InterPro" id="IPR035906">
    <property type="entry name" value="MetI-like_sf"/>
</dbReference>
<evidence type="ECO:0000256" key="1">
    <source>
        <dbReference type="ARBA" id="ARBA00004651"/>
    </source>
</evidence>
<organism evidence="8 9">
    <name type="scientific">Capsulimonas corticalis</name>
    <dbReference type="NCBI Taxonomy" id="2219043"/>
    <lineage>
        <taxon>Bacteria</taxon>
        <taxon>Bacillati</taxon>
        <taxon>Armatimonadota</taxon>
        <taxon>Armatimonadia</taxon>
        <taxon>Capsulimonadales</taxon>
        <taxon>Capsulimonadaceae</taxon>
        <taxon>Capsulimonas</taxon>
    </lineage>
</organism>
<dbReference type="PANTHER" id="PTHR30151:SF38">
    <property type="entry name" value="ALIPHATIC SULFONATES TRANSPORT PERMEASE PROTEIN SSUC-RELATED"/>
    <property type="match status" value="1"/>
</dbReference>
<reference evidence="8 9" key="1">
    <citation type="journal article" date="2019" name="Int. J. Syst. Evol. Microbiol.">
        <title>Capsulimonas corticalis gen. nov., sp. nov., an aerobic capsulated bacterium, of a novel bacterial order, Capsulimonadales ord. nov., of the class Armatimonadia of the phylum Armatimonadetes.</title>
        <authorList>
            <person name="Li J."/>
            <person name="Kudo C."/>
            <person name="Tonouchi A."/>
        </authorList>
    </citation>
    <scope>NUCLEOTIDE SEQUENCE [LARGE SCALE GENOMIC DNA]</scope>
    <source>
        <strain evidence="8 9">AX-7</strain>
    </source>
</reference>
<evidence type="ECO:0000256" key="5">
    <source>
        <dbReference type="ARBA" id="ARBA00022989"/>
    </source>
</evidence>
<keyword evidence="3" id="KW-1003">Cell membrane</keyword>
<comment type="subcellular location">
    <subcellularLocation>
        <location evidence="1 7">Cell membrane</location>
        <topology evidence="1 7">Multi-pass membrane protein</topology>
    </subcellularLocation>
</comment>
<gene>
    <name evidence="8" type="ORF">CCAX7_23050</name>
</gene>
<evidence type="ECO:0000256" key="7">
    <source>
        <dbReference type="RuleBase" id="RU363032"/>
    </source>
</evidence>
<feature type="transmembrane region" description="Helical" evidence="7">
    <location>
        <begin position="89"/>
        <end position="110"/>
    </location>
</feature>
<name>A0A402CV29_9BACT</name>
<feature type="transmembrane region" description="Helical" evidence="7">
    <location>
        <begin position="188"/>
        <end position="205"/>
    </location>
</feature>
<dbReference type="FunFam" id="1.10.3720.10:FF:000003">
    <property type="entry name" value="Aliphatic sulfonate ABC transporter permease"/>
    <property type="match status" value="1"/>
</dbReference>
<accession>A0A402CV29</accession>
<feature type="transmembrane region" description="Helical" evidence="7">
    <location>
        <begin position="148"/>
        <end position="167"/>
    </location>
</feature>
<dbReference type="Gene3D" id="1.10.3720.10">
    <property type="entry name" value="MetI-like"/>
    <property type="match status" value="1"/>
</dbReference>
<keyword evidence="6 7" id="KW-0472">Membrane</keyword>
<dbReference type="Proteomes" id="UP000287394">
    <property type="component" value="Chromosome"/>
</dbReference>
<dbReference type="EMBL" id="AP025739">
    <property type="protein sequence ID" value="BDI30254.1"/>
    <property type="molecule type" value="Genomic_DNA"/>
</dbReference>
<evidence type="ECO:0000313" key="9">
    <source>
        <dbReference type="Proteomes" id="UP000287394"/>
    </source>
</evidence>
<evidence type="ECO:0000256" key="4">
    <source>
        <dbReference type="ARBA" id="ARBA00022692"/>
    </source>
</evidence>
<dbReference type="FunCoup" id="A0A402CV29">
    <property type="interactions" value="287"/>
</dbReference>
<dbReference type="GO" id="GO:0005886">
    <property type="term" value="C:plasma membrane"/>
    <property type="evidence" value="ECO:0007669"/>
    <property type="project" value="UniProtKB-SubCell"/>
</dbReference>
<keyword evidence="4 7" id="KW-0812">Transmembrane</keyword>